<proteinExistence type="predicted"/>
<evidence type="ECO:0000313" key="1">
    <source>
        <dbReference type="EMBL" id="KAL3277954.1"/>
    </source>
</evidence>
<keyword evidence="2" id="KW-1185">Reference proteome</keyword>
<dbReference type="AlphaFoldDB" id="A0ABD2NHH6"/>
<protein>
    <submittedName>
        <fullName evidence="1">Uncharacterized protein</fullName>
    </submittedName>
</protein>
<reference evidence="1 2" key="1">
    <citation type="journal article" date="2021" name="BMC Biol.">
        <title>Horizontally acquired antibacterial genes associated with adaptive radiation of ladybird beetles.</title>
        <authorList>
            <person name="Li H.S."/>
            <person name="Tang X.F."/>
            <person name="Huang Y.H."/>
            <person name="Xu Z.Y."/>
            <person name="Chen M.L."/>
            <person name="Du X.Y."/>
            <person name="Qiu B.Y."/>
            <person name="Chen P.T."/>
            <person name="Zhang W."/>
            <person name="Slipinski A."/>
            <person name="Escalona H.E."/>
            <person name="Waterhouse R.M."/>
            <person name="Zwick A."/>
            <person name="Pang H."/>
        </authorList>
    </citation>
    <scope>NUCLEOTIDE SEQUENCE [LARGE SCALE GENOMIC DNA]</scope>
    <source>
        <strain evidence="1">SYSU2018</strain>
    </source>
</reference>
<dbReference type="Proteomes" id="UP001516400">
    <property type="component" value="Unassembled WGS sequence"/>
</dbReference>
<sequence>MRLTHLGSRLKRISIENLDSESKSIFKRLEDGIGGALKGILDNTPSEDPVVLLEVNQSDQSKSDSSDDDERKIPMLARTSTRNLFALPARLSNLQKWNLQLIGDVKSLPVHNFLERIEEMRQARNVSE</sequence>
<organism evidence="1 2">
    <name type="scientific">Cryptolaemus montrouzieri</name>
    <dbReference type="NCBI Taxonomy" id="559131"/>
    <lineage>
        <taxon>Eukaryota</taxon>
        <taxon>Metazoa</taxon>
        <taxon>Ecdysozoa</taxon>
        <taxon>Arthropoda</taxon>
        <taxon>Hexapoda</taxon>
        <taxon>Insecta</taxon>
        <taxon>Pterygota</taxon>
        <taxon>Neoptera</taxon>
        <taxon>Endopterygota</taxon>
        <taxon>Coleoptera</taxon>
        <taxon>Polyphaga</taxon>
        <taxon>Cucujiformia</taxon>
        <taxon>Coccinelloidea</taxon>
        <taxon>Coccinellidae</taxon>
        <taxon>Scymninae</taxon>
        <taxon>Scymnini</taxon>
        <taxon>Cryptolaemus</taxon>
    </lineage>
</organism>
<name>A0ABD2NHH6_9CUCU</name>
<accession>A0ABD2NHH6</accession>
<comment type="caution">
    <text evidence="1">The sequence shown here is derived from an EMBL/GenBank/DDBJ whole genome shotgun (WGS) entry which is preliminary data.</text>
</comment>
<evidence type="ECO:0000313" key="2">
    <source>
        <dbReference type="Proteomes" id="UP001516400"/>
    </source>
</evidence>
<gene>
    <name evidence="1" type="ORF">HHI36_013295</name>
</gene>
<dbReference type="EMBL" id="JABFTP020000103">
    <property type="protein sequence ID" value="KAL3277954.1"/>
    <property type="molecule type" value="Genomic_DNA"/>
</dbReference>